<dbReference type="GO" id="GO:0006351">
    <property type="term" value="P:DNA-templated transcription"/>
    <property type="evidence" value="ECO:0007669"/>
    <property type="project" value="InterPro"/>
</dbReference>
<dbReference type="GO" id="GO:0005634">
    <property type="term" value="C:nucleus"/>
    <property type="evidence" value="ECO:0007669"/>
    <property type="project" value="UniProtKB-SubCell"/>
</dbReference>
<dbReference type="GO" id="GO:0008270">
    <property type="term" value="F:zinc ion binding"/>
    <property type="evidence" value="ECO:0007669"/>
    <property type="project" value="InterPro"/>
</dbReference>
<dbReference type="EMBL" id="JAPEVB010000001">
    <property type="protein sequence ID" value="KAJ4396618.1"/>
    <property type="molecule type" value="Genomic_DNA"/>
</dbReference>
<protein>
    <recommendedName>
        <fullName evidence="4">Xylanolytic transcriptional activator regulatory domain-containing protein</fullName>
    </recommendedName>
</protein>
<evidence type="ECO:0000256" key="3">
    <source>
        <dbReference type="SAM" id="MobiDB-lite"/>
    </source>
</evidence>
<evidence type="ECO:0000313" key="6">
    <source>
        <dbReference type="Proteomes" id="UP001140453"/>
    </source>
</evidence>
<proteinExistence type="predicted"/>
<name>A0A9W9D136_9PEZI</name>
<dbReference type="AlphaFoldDB" id="A0A9W9D136"/>
<feature type="compositionally biased region" description="Basic and acidic residues" evidence="3">
    <location>
        <begin position="297"/>
        <end position="306"/>
    </location>
</feature>
<accession>A0A9W9D136</accession>
<dbReference type="PANTHER" id="PTHR31001">
    <property type="entry name" value="UNCHARACTERIZED TRANSCRIPTIONAL REGULATORY PROTEIN"/>
    <property type="match status" value="1"/>
</dbReference>
<comment type="subcellular location">
    <subcellularLocation>
        <location evidence="1">Nucleus</location>
    </subcellularLocation>
</comment>
<keyword evidence="6" id="KW-1185">Reference proteome</keyword>
<dbReference type="PANTHER" id="PTHR31001:SF49">
    <property type="entry name" value="ZN(II)2CYS6 TRANSCRIPTION FACTOR (EUROFUNG)"/>
    <property type="match status" value="1"/>
</dbReference>
<dbReference type="CDD" id="cd12148">
    <property type="entry name" value="fungal_TF_MHR"/>
    <property type="match status" value="1"/>
</dbReference>
<sequence length="451" mass="50532">MRRRVWAYLEYFDVVYSFQHGVPPIIHNDMVDTHLPSNLRDEEFKEDISALPKAVSTLEFTPILVFIFGARQVKLLRRVIQQALAVNLPSYGDVRILDSELRSLHEDVPPSLRYRPVRESGFADVPDVIMRRMLCEIMHLKCMCVLHRRYLTFEGIMYEGSRLACREASMRLLDLQAEFDEHSGKGGRLYEKRYMFTNPTGYHDFLLAAMCICLDLINESQNSNSEERGIKVNALKRARTIWSKTARHSKEAAHACDVLESILSKIQRPQIISSPSRPTPPVNEGNSAASAAASAPDLRKLREDPTRSMGSSEAPLPQPSWSAVNTAAAPEKAPSRSYSMEWNFEWLDNIGKRKDHTLKGALENVSADGVDWDRIDSLLLGREPTTGTNAMLAPEAKSSLTGQEASREGWPYPQYDAGRTGAEGSTNFRSWARTGCSLAGFGPSSTGPHFL</sequence>
<evidence type="ECO:0000256" key="1">
    <source>
        <dbReference type="ARBA" id="ARBA00004123"/>
    </source>
</evidence>
<evidence type="ECO:0000256" key="2">
    <source>
        <dbReference type="ARBA" id="ARBA00023242"/>
    </source>
</evidence>
<reference evidence="5" key="1">
    <citation type="submission" date="2022-10" db="EMBL/GenBank/DDBJ databases">
        <title>Tapping the CABI collections for fungal endophytes: first genome assemblies for Collariella, Neodidymelliopsis, Ascochyta clinopodiicola, Didymella pomorum, Didymosphaeria variabile, Neocosmospora piperis and Neocucurbitaria cava.</title>
        <authorList>
            <person name="Hill R."/>
        </authorList>
    </citation>
    <scope>NUCLEOTIDE SEQUENCE</scope>
    <source>
        <strain evidence="5">IMI 355082</strain>
    </source>
</reference>
<feature type="region of interest" description="Disordered" evidence="3">
    <location>
        <begin position="269"/>
        <end position="335"/>
    </location>
</feature>
<keyword evidence="2" id="KW-0539">Nucleus</keyword>
<organism evidence="5 6">
    <name type="scientific">Gnomoniopsis smithogilvyi</name>
    <dbReference type="NCBI Taxonomy" id="1191159"/>
    <lineage>
        <taxon>Eukaryota</taxon>
        <taxon>Fungi</taxon>
        <taxon>Dikarya</taxon>
        <taxon>Ascomycota</taxon>
        <taxon>Pezizomycotina</taxon>
        <taxon>Sordariomycetes</taxon>
        <taxon>Sordariomycetidae</taxon>
        <taxon>Diaporthales</taxon>
        <taxon>Gnomoniaceae</taxon>
        <taxon>Gnomoniopsis</taxon>
    </lineage>
</organism>
<evidence type="ECO:0000259" key="4">
    <source>
        <dbReference type="Pfam" id="PF04082"/>
    </source>
</evidence>
<gene>
    <name evidence="5" type="ORF">N0V93_000839</name>
</gene>
<dbReference type="InterPro" id="IPR007219">
    <property type="entry name" value="XnlR_reg_dom"/>
</dbReference>
<dbReference type="OrthoDB" id="5431381at2759"/>
<dbReference type="InterPro" id="IPR050613">
    <property type="entry name" value="Sec_Metabolite_Reg"/>
</dbReference>
<evidence type="ECO:0000313" key="5">
    <source>
        <dbReference type="EMBL" id="KAJ4396618.1"/>
    </source>
</evidence>
<feature type="domain" description="Xylanolytic transcriptional activator regulatory" evidence="4">
    <location>
        <begin position="1"/>
        <end position="51"/>
    </location>
</feature>
<comment type="caution">
    <text evidence="5">The sequence shown here is derived from an EMBL/GenBank/DDBJ whole genome shotgun (WGS) entry which is preliminary data.</text>
</comment>
<dbReference type="GO" id="GO:0003677">
    <property type="term" value="F:DNA binding"/>
    <property type="evidence" value="ECO:0007669"/>
    <property type="project" value="InterPro"/>
</dbReference>
<dbReference type="Proteomes" id="UP001140453">
    <property type="component" value="Unassembled WGS sequence"/>
</dbReference>
<dbReference type="Pfam" id="PF04082">
    <property type="entry name" value="Fungal_trans"/>
    <property type="match status" value="1"/>
</dbReference>